<name>A0A1V2K546_PSECE</name>
<keyword evidence="2" id="KW-0963">Cytoplasm</keyword>
<dbReference type="SMART" id="SM00357">
    <property type="entry name" value="CSP"/>
    <property type="match status" value="1"/>
</dbReference>
<dbReference type="AlphaFoldDB" id="A0A1V2K546"/>
<proteinExistence type="predicted"/>
<evidence type="ECO:0000259" key="4">
    <source>
        <dbReference type="PROSITE" id="PS51857"/>
    </source>
</evidence>
<dbReference type="EMBL" id="MNPW01000009">
    <property type="protein sequence ID" value="ONH52226.1"/>
    <property type="molecule type" value="Genomic_DNA"/>
</dbReference>
<evidence type="ECO:0000256" key="2">
    <source>
        <dbReference type="ARBA" id="ARBA00022490"/>
    </source>
</evidence>
<evidence type="ECO:0000313" key="5">
    <source>
        <dbReference type="EMBL" id="ONH52226.1"/>
    </source>
</evidence>
<dbReference type="PIRSF" id="PIRSF002599">
    <property type="entry name" value="Cold_shock_A"/>
    <property type="match status" value="1"/>
</dbReference>
<dbReference type="PROSITE" id="PS51857">
    <property type="entry name" value="CSD_2"/>
    <property type="match status" value="1"/>
</dbReference>
<feature type="domain" description="CSD" evidence="4">
    <location>
        <begin position="1"/>
        <end position="66"/>
    </location>
</feature>
<evidence type="ECO:0000256" key="1">
    <source>
        <dbReference type="ARBA" id="ARBA00004496"/>
    </source>
</evidence>
<dbReference type="InterPro" id="IPR012340">
    <property type="entry name" value="NA-bd_OB-fold"/>
</dbReference>
<dbReference type="PANTHER" id="PTHR11544">
    <property type="entry name" value="COLD SHOCK DOMAIN CONTAINING PROTEINS"/>
    <property type="match status" value="1"/>
</dbReference>
<dbReference type="OrthoDB" id="9810590at2"/>
<organism evidence="5 6">
    <name type="scientific">Pseudomonas cedrina subsp. cedrina</name>
    <dbReference type="NCBI Taxonomy" id="76762"/>
    <lineage>
        <taxon>Bacteria</taxon>
        <taxon>Pseudomonadati</taxon>
        <taxon>Pseudomonadota</taxon>
        <taxon>Gammaproteobacteria</taxon>
        <taxon>Pseudomonadales</taxon>
        <taxon>Pseudomonadaceae</taxon>
        <taxon>Pseudomonas</taxon>
    </lineage>
</organism>
<dbReference type="InterPro" id="IPR012156">
    <property type="entry name" value="Cold_shock_CspA"/>
</dbReference>
<evidence type="ECO:0000313" key="6">
    <source>
        <dbReference type="Proteomes" id="UP000189295"/>
    </source>
</evidence>
<dbReference type="PRINTS" id="PR00050">
    <property type="entry name" value="COLDSHOCK"/>
</dbReference>
<dbReference type="PROSITE" id="PS00352">
    <property type="entry name" value="CSD_1"/>
    <property type="match status" value="1"/>
</dbReference>
<comment type="subcellular location">
    <subcellularLocation>
        <location evidence="1 3">Cytoplasm</location>
    </subcellularLocation>
</comment>
<dbReference type="SUPFAM" id="SSF50249">
    <property type="entry name" value="Nucleic acid-binding proteins"/>
    <property type="match status" value="1"/>
</dbReference>
<dbReference type="FunFam" id="2.40.50.140:FF:000006">
    <property type="entry name" value="Cold shock protein CspC"/>
    <property type="match status" value="1"/>
</dbReference>
<dbReference type="CDD" id="cd04458">
    <property type="entry name" value="CSP_CDS"/>
    <property type="match status" value="1"/>
</dbReference>
<evidence type="ECO:0000256" key="3">
    <source>
        <dbReference type="RuleBase" id="RU000408"/>
    </source>
</evidence>
<sequence length="67" mass="7254">MATGTVKWFNAEKGFGFIKPEDGSADVFVHYSAIQSSGFKSLDEGQRVVYDTAQGPKGLQAENVRNA</sequence>
<gene>
    <name evidence="5" type="ORF">BLL36_19280</name>
</gene>
<dbReference type="GO" id="GO:0005829">
    <property type="term" value="C:cytosol"/>
    <property type="evidence" value="ECO:0007669"/>
    <property type="project" value="UniProtKB-ARBA"/>
</dbReference>
<dbReference type="GO" id="GO:0003676">
    <property type="term" value="F:nucleic acid binding"/>
    <property type="evidence" value="ECO:0007669"/>
    <property type="project" value="InterPro"/>
</dbReference>
<dbReference type="InterPro" id="IPR002059">
    <property type="entry name" value="CSP_DNA-bd"/>
</dbReference>
<dbReference type="InterPro" id="IPR019844">
    <property type="entry name" value="CSD_CS"/>
</dbReference>
<accession>A0A1V2K546</accession>
<dbReference type="RefSeq" id="WP_076952999.1">
    <property type="nucleotide sequence ID" value="NZ_MNPW01000009.1"/>
</dbReference>
<dbReference type="Proteomes" id="UP000189295">
    <property type="component" value="Unassembled WGS sequence"/>
</dbReference>
<comment type="caution">
    <text evidence="5">The sequence shown here is derived from an EMBL/GenBank/DDBJ whole genome shotgun (WGS) entry which is preliminary data.</text>
</comment>
<dbReference type="Pfam" id="PF00313">
    <property type="entry name" value="CSD"/>
    <property type="match status" value="1"/>
</dbReference>
<reference evidence="5 6" key="1">
    <citation type="submission" date="2016-10" db="EMBL/GenBank/DDBJ databases">
        <title>Pseudomonas lactis sp. nov. and Pseudomonas paralactis sp. nov., isolated from bovine raw milk.</title>
        <authorList>
            <person name="Von Neubeck M."/>
            <person name="Huptas C."/>
            <person name="Glueck C."/>
            <person name="Krewinkel M."/>
            <person name="Stoeckel M."/>
            <person name="Stressler T."/>
            <person name="Fischer L."/>
            <person name="Hinrichs J."/>
            <person name="Scherer S."/>
            <person name="Wenning M."/>
        </authorList>
    </citation>
    <scope>NUCLEOTIDE SEQUENCE [LARGE SCALE GENOMIC DNA]</scope>
    <source>
        <strain evidence="5 6">DSM 17516</strain>
    </source>
</reference>
<dbReference type="InterPro" id="IPR011129">
    <property type="entry name" value="CSD"/>
</dbReference>
<protein>
    <submittedName>
        <fullName evidence="5">Cold-shock protein</fullName>
    </submittedName>
</protein>
<dbReference type="InterPro" id="IPR050181">
    <property type="entry name" value="Cold_shock_domain"/>
</dbReference>
<dbReference type="Gene3D" id="2.40.50.140">
    <property type="entry name" value="Nucleic acid-binding proteins"/>
    <property type="match status" value="1"/>
</dbReference>